<dbReference type="Pfam" id="PF13638">
    <property type="entry name" value="PIN_4"/>
    <property type="match status" value="1"/>
</dbReference>
<name>A0A1F6DI40_9BACT</name>
<dbReference type="InterPro" id="IPR029060">
    <property type="entry name" value="PIN-like_dom_sf"/>
</dbReference>
<dbReference type="Gene3D" id="3.40.50.1010">
    <property type="entry name" value="5'-nuclease"/>
    <property type="match status" value="1"/>
</dbReference>
<dbReference type="Gene3D" id="3.40.50.300">
    <property type="entry name" value="P-loop containing nucleotide triphosphate hydrolases"/>
    <property type="match status" value="1"/>
</dbReference>
<dbReference type="InterPro" id="IPR002716">
    <property type="entry name" value="PIN_dom"/>
</dbReference>
<dbReference type="InterPro" id="IPR051451">
    <property type="entry name" value="PhoH2-like"/>
</dbReference>
<protein>
    <submittedName>
        <fullName evidence="5">ATPase</fullName>
    </submittedName>
</protein>
<dbReference type="CDD" id="cd09883">
    <property type="entry name" value="PIN_VapC_PhoHL-ATPase"/>
    <property type="match status" value="1"/>
</dbReference>
<dbReference type="STRING" id="1798491.A3C87_02085"/>
<dbReference type="AlphaFoldDB" id="A0A1F6DI40"/>
<dbReference type="Proteomes" id="UP000176511">
    <property type="component" value="Unassembled WGS sequence"/>
</dbReference>
<dbReference type="SUPFAM" id="SSF52540">
    <property type="entry name" value="P-loop containing nucleoside triphosphate hydrolases"/>
    <property type="match status" value="1"/>
</dbReference>
<evidence type="ECO:0000313" key="5">
    <source>
        <dbReference type="EMBL" id="OGG61075.1"/>
    </source>
</evidence>
<keyword evidence="2" id="KW-0067">ATP-binding</keyword>
<accession>A0A1F6DI40</accession>
<dbReference type="Pfam" id="PF02562">
    <property type="entry name" value="PhoH"/>
    <property type="match status" value="1"/>
</dbReference>
<evidence type="ECO:0000256" key="1">
    <source>
        <dbReference type="ARBA" id="ARBA00022741"/>
    </source>
</evidence>
<feature type="domain" description="PIN" evidence="4">
    <location>
        <begin position="4"/>
        <end position="145"/>
    </location>
</feature>
<reference evidence="5 6" key="1">
    <citation type="journal article" date="2016" name="Nat. Commun.">
        <title>Thousands of microbial genomes shed light on interconnected biogeochemical processes in an aquifer system.</title>
        <authorList>
            <person name="Anantharaman K."/>
            <person name="Brown C.T."/>
            <person name="Hug L.A."/>
            <person name="Sharon I."/>
            <person name="Castelle C.J."/>
            <person name="Probst A.J."/>
            <person name="Thomas B.C."/>
            <person name="Singh A."/>
            <person name="Wilkins M.J."/>
            <person name="Karaoz U."/>
            <person name="Brodie E.L."/>
            <person name="Williams K.H."/>
            <person name="Hubbard S.S."/>
            <person name="Banfield J.F."/>
        </authorList>
    </citation>
    <scope>NUCLEOTIDE SEQUENCE [LARGE SCALE GENOMIC DNA]</scope>
</reference>
<evidence type="ECO:0000256" key="3">
    <source>
        <dbReference type="ARBA" id="ARBA00046345"/>
    </source>
</evidence>
<gene>
    <name evidence="5" type="ORF">A3C87_02085</name>
</gene>
<dbReference type="InterPro" id="IPR027417">
    <property type="entry name" value="P-loop_NTPase"/>
</dbReference>
<dbReference type="PANTHER" id="PTHR30473">
    <property type="entry name" value="PROTEIN PHOH"/>
    <property type="match status" value="1"/>
</dbReference>
<dbReference type="EMBL" id="MFLE01000026">
    <property type="protein sequence ID" value="OGG61075.1"/>
    <property type="molecule type" value="Genomic_DNA"/>
</dbReference>
<dbReference type="SMART" id="SM00670">
    <property type="entry name" value="PINc"/>
    <property type="match status" value="1"/>
</dbReference>
<dbReference type="InterPro" id="IPR003714">
    <property type="entry name" value="PhoH"/>
</dbReference>
<evidence type="ECO:0000313" key="6">
    <source>
        <dbReference type="Proteomes" id="UP000176511"/>
    </source>
</evidence>
<dbReference type="SUPFAM" id="SSF88723">
    <property type="entry name" value="PIN domain-like"/>
    <property type="match status" value="1"/>
</dbReference>
<organism evidence="5 6">
    <name type="scientific">Candidatus Kaiserbacteria bacterium RIFCSPHIGHO2_02_FULL_49_34</name>
    <dbReference type="NCBI Taxonomy" id="1798491"/>
    <lineage>
        <taxon>Bacteria</taxon>
        <taxon>Candidatus Kaiseribacteriota</taxon>
    </lineage>
</organism>
<evidence type="ECO:0000259" key="4">
    <source>
        <dbReference type="SMART" id="SM00670"/>
    </source>
</evidence>
<dbReference type="PANTHER" id="PTHR30473:SF2">
    <property type="entry name" value="PIN DOMAIN-CONTAINING PROTEIN"/>
    <property type="match status" value="1"/>
</dbReference>
<dbReference type="GO" id="GO:0005829">
    <property type="term" value="C:cytosol"/>
    <property type="evidence" value="ECO:0007669"/>
    <property type="project" value="TreeGrafter"/>
</dbReference>
<dbReference type="GO" id="GO:0005524">
    <property type="term" value="F:ATP binding"/>
    <property type="evidence" value="ECO:0007669"/>
    <property type="project" value="UniProtKB-KW"/>
</dbReference>
<sequence>MTPKIDVLDTNVLIHDPDALLSFKENKVIIPMIVLAELDALKDRTDREVSHEARLAIKNIDKILGSAETEDIIAGVPIPRINGTEGLLAIYPDKPLVPGEVEYLATATHVNQENDNIIINATLRLQKENPEVEVVLVTKDINMRLRAKAAGVRRVEDYKKDQLLDDINLLPKGRTHYEGAFWDIVDGDDIHSRYESGRNIHEIPRSLVPDAYACMFLTDDSGRVLYVESVDETSVIAAEYTEEYLMSQEVWGIHPKNIEQAMALHLLMHDDVTSVTLNGPAGSGKTILALACAIELTMVSKRFKRIVATRNLVDLDKEIGFLPGTETEKMLPWLAAITDNLEALHRDDESKTGSIDYILQKVPLEFKSLNFMRGRSFIDTLVILDEAQGLTPHQIKAIATRIGVGSKIIVLGNLGQIDSKYITPLTSGLTHYTQKLKGFKGAGTMQIPGGARSELAEFVEQNM</sequence>
<evidence type="ECO:0000256" key="2">
    <source>
        <dbReference type="ARBA" id="ARBA00022840"/>
    </source>
</evidence>
<keyword evidence="1" id="KW-0547">Nucleotide-binding</keyword>
<comment type="caution">
    <text evidence="5">The sequence shown here is derived from an EMBL/GenBank/DDBJ whole genome shotgun (WGS) entry which is preliminary data.</text>
</comment>
<proteinExistence type="inferred from homology"/>
<comment type="similarity">
    <text evidence="3">In the N-terminal section; belongs to the PINc/VapC protein family.</text>
</comment>